<evidence type="ECO:0000256" key="8">
    <source>
        <dbReference type="ARBA" id="ARBA00023049"/>
    </source>
</evidence>
<dbReference type="InterPro" id="IPR008915">
    <property type="entry name" value="Peptidase_M50"/>
</dbReference>
<evidence type="ECO:0000259" key="10">
    <source>
        <dbReference type="Pfam" id="PF02163"/>
    </source>
</evidence>
<dbReference type="GO" id="GO:0006508">
    <property type="term" value="P:proteolysis"/>
    <property type="evidence" value="ECO:0007669"/>
    <property type="project" value="UniProtKB-KW"/>
</dbReference>
<keyword evidence="3" id="KW-0645">Protease</keyword>
<accession>W1NQE2</accession>
<evidence type="ECO:0000256" key="5">
    <source>
        <dbReference type="ARBA" id="ARBA00022801"/>
    </source>
</evidence>
<evidence type="ECO:0000256" key="6">
    <source>
        <dbReference type="ARBA" id="ARBA00022833"/>
    </source>
</evidence>
<dbReference type="STRING" id="13333.W1NQE2"/>
<reference evidence="12" key="1">
    <citation type="journal article" date="2013" name="Science">
        <title>The Amborella genome and the evolution of flowering plants.</title>
        <authorList>
            <consortium name="Amborella Genome Project"/>
        </authorList>
    </citation>
    <scope>NUCLEOTIDE SEQUENCE [LARGE SCALE GENOMIC DNA]</scope>
</reference>
<keyword evidence="4" id="KW-0812">Transmembrane</keyword>
<name>W1NQE2_AMBTC</name>
<evidence type="ECO:0000256" key="2">
    <source>
        <dbReference type="ARBA" id="ARBA00004141"/>
    </source>
</evidence>
<dbReference type="HOGENOM" id="CLU_134037_0_0_1"/>
<proteinExistence type="predicted"/>
<keyword evidence="8" id="KW-0482">Metalloprotease</keyword>
<feature type="domain" description="Peptidase M50" evidence="10">
    <location>
        <begin position="37"/>
        <end position="101"/>
    </location>
</feature>
<keyword evidence="5" id="KW-0378">Hydrolase</keyword>
<evidence type="ECO:0000256" key="4">
    <source>
        <dbReference type="ARBA" id="ARBA00022692"/>
    </source>
</evidence>
<dbReference type="GO" id="GO:0016020">
    <property type="term" value="C:membrane"/>
    <property type="evidence" value="ECO:0007669"/>
    <property type="project" value="UniProtKB-SubCell"/>
</dbReference>
<dbReference type="Proteomes" id="UP000017836">
    <property type="component" value="Unassembled WGS sequence"/>
</dbReference>
<keyword evidence="6" id="KW-0862">Zinc</keyword>
<dbReference type="PANTHER" id="PTHR42837">
    <property type="entry name" value="REGULATOR OF SIGMA-E PROTEASE RSEP"/>
    <property type="match status" value="1"/>
</dbReference>
<evidence type="ECO:0000313" key="11">
    <source>
        <dbReference type="EMBL" id="ERM97987.1"/>
    </source>
</evidence>
<evidence type="ECO:0000256" key="3">
    <source>
        <dbReference type="ARBA" id="ARBA00022670"/>
    </source>
</evidence>
<dbReference type="GO" id="GO:0004222">
    <property type="term" value="F:metalloendopeptidase activity"/>
    <property type="evidence" value="ECO:0007669"/>
    <property type="project" value="InterPro"/>
</dbReference>
<organism evidence="11 12">
    <name type="scientific">Amborella trichopoda</name>
    <dbReference type="NCBI Taxonomy" id="13333"/>
    <lineage>
        <taxon>Eukaryota</taxon>
        <taxon>Viridiplantae</taxon>
        <taxon>Streptophyta</taxon>
        <taxon>Embryophyta</taxon>
        <taxon>Tracheophyta</taxon>
        <taxon>Spermatophyta</taxon>
        <taxon>Magnoliopsida</taxon>
        <taxon>Amborellales</taxon>
        <taxon>Amborellaceae</taxon>
        <taxon>Amborella</taxon>
    </lineage>
</organism>
<evidence type="ECO:0000256" key="9">
    <source>
        <dbReference type="ARBA" id="ARBA00023136"/>
    </source>
</evidence>
<sequence>MGSVGIFFLSCVPLLKSPSFFLSLESLEEPQSAFEAVAFLATIIIVHESGHFLAAYLQGIHVSKFAVGFGPVLAKFNAKNVKFSIRAFPLGGFVGFPDNNPESDIPVDDENLL</sequence>
<keyword evidence="12" id="KW-1185">Reference proteome</keyword>
<dbReference type="eggNOG" id="ENOG502QT40">
    <property type="taxonomic scope" value="Eukaryota"/>
</dbReference>
<evidence type="ECO:0000256" key="1">
    <source>
        <dbReference type="ARBA" id="ARBA00001947"/>
    </source>
</evidence>
<dbReference type="AlphaFoldDB" id="W1NQE2"/>
<dbReference type="PANTHER" id="PTHR42837:SF2">
    <property type="entry name" value="MEMBRANE METALLOPROTEASE ARASP2, CHLOROPLASTIC-RELATED"/>
    <property type="match status" value="1"/>
</dbReference>
<dbReference type="MEROPS" id="M50.A10"/>
<protein>
    <recommendedName>
        <fullName evidence="10">Peptidase M50 domain-containing protein</fullName>
    </recommendedName>
</protein>
<dbReference type="InterPro" id="IPR004387">
    <property type="entry name" value="Pept_M50_Zn"/>
</dbReference>
<comment type="cofactor">
    <cofactor evidence="1">
        <name>Zn(2+)</name>
        <dbReference type="ChEBI" id="CHEBI:29105"/>
    </cofactor>
</comment>
<keyword evidence="7" id="KW-1133">Transmembrane helix</keyword>
<dbReference type="EMBL" id="KI395608">
    <property type="protein sequence ID" value="ERM97987.1"/>
    <property type="molecule type" value="Genomic_DNA"/>
</dbReference>
<gene>
    <name evidence="11" type="ORF">AMTR_s00117p00128220</name>
</gene>
<comment type="subcellular location">
    <subcellularLocation>
        <location evidence="2">Membrane</location>
        <topology evidence="2">Multi-pass membrane protein</topology>
    </subcellularLocation>
</comment>
<keyword evidence="9" id="KW-0472">Membrane</keyword>
<evidence type="ECO:0000256" key="7">
    <source>
        <dbReference type="ARBA" id="ARBA00022989"/>
    </source>
</evidence>
<dbReference type="Pfam" id="PF02163">
    <property type="entry name" value="Peptidase_M50"/>
    <property type="match status" value="1"/>
</dbReference>
<dbReference type="Gramene" id="ERM97987">
    <property type="protein sequence ID" value="ERM97987"/>
    <property type="gene ID" value="AMTR_s00117p00128220"/>
</dbReference>
<evidence type="ECO:0000313" key="12">
    <source>
        <dbReference type="Proteomes" id="UP000017836"/>
    </source>
</evidence>